<gene>
    <name evidence="1" type="ORF">CD158_02380</name>
</gene>
<dbReference type="Gene3D" id="3.30.70.3090">
    <property type="entry name" value="ORF SCO4226, nickel-binding ferredoxin-like monomer"/>
    <property type="match status" value="1"/>
</dbReference>
<sequence length="170" mass="19426">MALFLLESNDLSFASSKQELEDKAKTLNHSETPTLVEVQATENLTHGYFIVEADDEATAKKFLEYADISINLTKEVRLVGKTLDEVKQGDVNIDYLVTWNIPEGITMDQYLARKKKNSVHYEEVPEVQFQRTYVCEDMSKCICLYDAPDEDAVRRARKAVDTPIDDIEKI</sequence>
<reference evidence="1 2" key="1">
    <citation type="submission" date="2017-08" db="EMBL/GenBank/DDBJ databases">
        <title>Draft genome sequences of 64 type strains of genus Staph aureus.</title>
        <authorList>
            <person name="Cole K."/>
            <person name="Golubchik T."/>
            <person name="Russell J."/>
            <person name="Foster D."/>
            <person name="Llewelyn M."/>
            <person name="Wilson D."/>
            <person name="Crook D."/>
            <person name="Paul J."/>
        </authorList>
    </citation>
    <scope>NUCLEOTIDE SEQUENCE [LARGE SCALE GENOMIC DNA]</scope>
    <source>
        <strain evidence="1 2">NCTC 12101</strain>
    </source>
</reference>
<comment type="caution">
    <text evidence="1">The sequence shown here is derived from an EMBL/GenBank/DDBJ whole genome shotgun (WGS) entry which is preliminary data.</text>
</comment>
<dbReference type="RefSeq" id="WP_059107441.1">
    <property type="nucleotide sequence ID" value="NZ_AP024589.1"/>
</dbReference>
<evidence type="ECO:0000313" key="2">
    <source>
        <dbReference type="Proteomes" id="UP000242470"/>
    </source>
</evidence>
<dbReference type="EMBL" id="PPQW01000009">
    <property type="protein sequence ID" value="PNZ68796.1"/>
    <property type="molecule type" value="Genomic_DNA"/>
</dbReference>
<organism evidence="1 2">
    <name type="scientific">Staphylococcus auricularis</name>
    <dbReference type="NCBI Taxonomy" id="29379"/>
    <lineage>
        <taxon>Bacteria</taxon>
        <taxon>Bacillati</taxon>
        <taxon>Bacillota</taxon>
        <taxon>Bacilli</taxon>
        <taxon>Bacillales</taxon>
        <taxon>Staphylococcaceae</taxon>
        <taxon>Staphylococcus</taxon>
    </lineage>
</organism>
<dbReference type="AlphaFoldDB" id="A0AAP8TTQ1"/>
<evidence type="ECO:0000313" key="1">
    <source>
        <dbReference type="EMBL" id="PNZ68796.1"/>
    </source>
</evidence>
<dbReference type="GeneID" id="64981431"/>
<protein>
    <submittedName>
        <fullName evidence="1">DUF4242 domain-containing protein</fullName>
    </submittedName>
</protein>
<proteinExistence type="predicted"/>
<accession>A0AAP8TTQ1</accession>
<dbReference type="InterPro" id="IPR025336">
    <property type="entry name" value="SCO4226-like"/>
</dbReference>
<name>A0AAP8TTQ1_9STAP</name>
<dbReference type="InterPro" id="IPR042557">
    <property type="entry name" value="SCO4226"/>
</dbReference>
<dbReference type="Proteomes" id="UP000242470">
    <property type="component" value="Unassembled WGS sequence"/>
</dbReference>
<dbReference type="Pfam" id="PF14026">
    <property type="entry name" value="SCO4226-like"/>
    <property type="match status" value="1"/>
</dbReference>